<keyword evidence="9" id="KW-1185">Reference proteome</keyword>
<evidence type="ECO:0000256" key="6">
    <source>
        <dbReference type="ARBA" id="ARBA00022490"/>
    </source>
</evidence>
<evidence type="ECO:0000256" key="4">
    <source>
        <dbReference type="ARBA" id="ARBA00014971"/>
    </source>
</evidence>
<comment type="subcellular location">
    <subcellularLocation>
        <location evidence="2">Cytoplasm</location>
    </subcellularLocation>
</comment>
<comment type="similarity">
    <text evidence="3">Belongs to the BLOC1S4 family.</text>
</comment>
<evidence type="ECO:0000256" key="5">
    <source>
        <dbReference type="ARBA" id="ARBA00022448"/>
    </source>
</evidence>
<dbReference type="AlphaFoldDB" id="A0A7H9B0Y8"/>
<dbReference type="GO" id="GO:0005737">
    <property type="term" value="C:cytoplasm"/>
    <property type="evidence" value="ECO:0007669"/>
    <property type="project" value="UniProtKB-SubCell"/>
</dbReference>
<name>A0A7H9B0Y8_ZYGMR</name>
<evidence type="ECO:0000256" key="1">
    <source>
        <dbReference type="ARBA" id="ARBA00003807"/>
    </source>
</evidence>
<evidence type="ECO:0000313" key="8">
    <source>
        <dbReference type="EMBL" id="QLG72044.1"/>
    </source>
</evidence>
<dbReference type="GeneID" id="59235742"/>
<dbReference type="GO" id="GO:0031083">
    <property type="term" value="C:BLOC-1 complex"/>
    <property type="evidence" value="ECO:0007669"/>
    <property type="project" value="InterPro"/>
</dbReference>
<evidence type="ECO:0000313" key="9">
    <source>
        <dbReference type="Proteomes" id="UP000509704"/>
    </source>
</evidence>
<dbReference type="CDD" id="cd24144">
    <property type="entry name" value="BLOC1_CNL1"/>
    <property type="match status" value="1"/>
</dbReference>
<dbReference type="Proteomes" id="UP000509704">
    <property type="component" value="Chromosome 3"/>
</dbReference>
<proteinExistence type="inferred from homology"/>
<evidence type="ECO:0000256" key="7">
    <source>
        <dbReference type="ARBA" id="ARBA00029995"/>
    </source>
</evidence>
<protein>
    <recommendedName>
        <fullName evidence="4">Biogenesis of lysosome-related organelles complex 1 subunit CNL1</fullName>
    </recommendedName>
    <alternativeName>
        <fullName evidence="7">CNO-like protein 1</fullName>
    </alternativeName>
</protein>
<sequence>MSSELERLNSELPADDPLNIDKLSVDYEYLIYKIKDYVQSIELETTQICRKQKELIENDIIVEIIDKNIRELKNILQKCDELENHFDMLDQISIITDAFKERLDNVVKEYKSSK</sequence>
<dbReference type="PANTHER" id="PTHR39145:SF1">
    <property type="entry name" value="BIOGENESIS OF LYSOSOME-RELATED ORGANELLES COMPLEX 1 SUBUNIT CNL1"/>
    <property type="match status" value="1"/>
</dbReference>
<dbReference type="OrthoDB" id="5424991at2759"/>
<keyword evidence="5" id="KW-0813">Transport</keyword>
<dbReference type="KEGG" id="zmk:HG535_0C03980"/>
<evidence type="ECO:0000256" key="2">
    <source>
        <dbReference type="ARBA" id="ARBA00004496"/>
    </source>
</evidence>
<organism evidence="8 9">
    <name type="scientific">Zygotorulaspora mrakii</name>
    <name type="common">Zygosaccharomyces mrakii</name>
    <dbReference type="NCBI Taxonomy" id="42260"/>
    <lineage>
        <taxon>Eukaryota</taxon>
        <taxon>Fungi</taxon>
        <taxon>Dikarya</taxon>
        <taxon>Ascomycota</taxon>
        <taxon>Saccharomycotina</taxon>
        <taxon>Saccharomycetes</taxon>
        <taxon>Saccharomycetales</taxon>
        <taxon>Saccharomycetaceae</taxon>
        <taxon>Zygotorulaspora</taxon>
    </lineage>
</organism>
<comment type="function">
    <text evidence="1">Component of the biogenesis of lysosome-related organelles complex-1 (BLOC-1), a complex that is involved in endosomal cargo sorting.</text>
</comment>
<dbReference type="InterPro" id="IPR034455">
    <property type="entry name" value="CNL1"/>
</dbReference>
<keyword evidence="6" id="KW-0963">Cytoplasm</keyword>
<dbReference type="RefSeq" id="XP_037143772.1">
    <property type="nucleotide sequence ID" value="XM_037287877.1"/>
</dbReference>
<accession>A0A7H9B0Y8</accession>
<gene>
    <name evidence="8" type="ORF">HG535_0C03980</name>
</gene>
<dbReference type="PANTHER" id="PTHR39145">
    <property type="entry name" value="BIOGENESIS OF LYSOSOME-RELATED ORGANELLES COMPLEX 1 SUBUNIT CNL1"/>
    <property type="match status" value="1"/>
</dbReference>
<dbReference type="GO" id="GO:0007032">
    <property type="term" value="P:endosome organization"/>
    <property type="evidence" value="ECO:0007669"/>
    <property type="project" value="TreeGrafter"/>
</dbReference>
<reference evidence="8 9" key="1">
    <citation type="submission" date="2020-07" db="EMBL/GenBank/DDBJ databases">
        <title>The yeast mating-type switching endonuclease HO is a domesticated member of an unorthodox homing genetic element family.</title>
        <authorList>
            <person name="Coughlan A.Y."/>
            <person name="Lombardi L."/>
            <person name="Braun-Galleani S."/>
            <person name="Martos A.R."/>
            <person name="Galeote V."/>
            <person name="Bigey F."/>
            <person name="Dequin S."/>
            <person name="Byrne K.P."/>
            <person name="Wolfe K.H."/>
        </authorList>
    </citation>
    <scope>NUCLEOTIDE SEQUENCE [LARGE SCALE GENOMIC DNA]</scope>
    <source>
        <strain evidence="8 9">NRRL Y-6702</strain>
    </source>
</reference>
<dbReference type="EMBL" id="CP058606">
    <property type="protein sequence ID" value="QLG72044.1"/>
    <property type="molecule type" value="Genomic_DNA"/>
</dbReference>
<evidence type="ECO:0000256" key="3">
    <source>
        <dbReference type="ARBA" id="ARBA00007289"/>
    </source>
</evidence>